<dbReference type="AlphaFoldDB" id="A0AAD9ZE86"/>
<feature type="compositionally biased region" description="Basic and acidic residues" evidence="1">
    <location>
        <begin position="105"/>
        <end position="124"/>
    </location>
</feature>
<sequence length="470" mass="51434">MAQATHKTFQEVVVHTAKCEECNKHNKAIMYRCTDCGHQFCTRCWNQTGGLGTHSKASDAMQRPIVLPYVKVGQKKVVKKKSQSVVRPTRKKKNVVESDDDEEDKEMRDESPTIEKTARKERSMTVKTGLASAPSHGPRTGENSASLHQATDSPSSFRGGIVPHNTPRTGTLISPSSPDVTGIDTLLRAAASIESIASQFPSPHIPSTPRMRSLNAISIESLCSPSPGPQSHTPSTPRTPRLPDLSSYANSSFARRAAQLQSPRFIPEEEEEASEDIPMYDYSGSTGFVPVNSPKARKSRSGSLAGGRGYGADFATRMMARAETEKGSRQIDEYFSQGRERRFECPDTPAPPMINQRNGTMNFGGNIEGVDGRLSGSGERKHGYSNGNGTDSELEIIAVKKVKKTKTYQVDSKNTHIPQPARTNTTLETPGSKLKTPEPRLEKRLGHVNAPTPKSTSPKTLRWPIHVSRS</sequence>
<gene>
    <name evidence="2" type="ORF">OEA41_002408</name>
</gene>
<feature type="region of interest" description="Disordered" evidence="1">
    <location>
        <begin position="78"/>
        <end position="178"/>
    </location>
</feature>
<protein>
    <submittedName>
        <fullName evidence="2">Uncharacterized protein</fullName>
    </submittedName>
</protein>
<keyword evidence="3" id="KW-1185">Reference proteome</keyword>
<evidence type="ECO:0000313" key="3">
    <source>
        <dbReference type="Proteomes" id="UP001276659"/>
    </source>
</evidence>
<feature type="region of interest" description="Disordered" evidence="1">
    <location>
        <begin position="406"/>
        <end position="470"/>
    </location>
</feature>
<accession>A0AAD9ZE86</accession>
<feature type="compositionally biased region" description="Polar residues" evidence="1">
    <location>
        <begin position="220"/>
        <end position="238"/>
    </location>
</feature>
<name>A0AAD9ZE86_9LECA</name>
<organism evidence="2 3">
    <name type="scientific">Lepraria neglecta</name>
    <dbReference type="NCBI Taxonomy" id="209136"/>
    <lineage>
        <taxon>Eukaryota</taxon>
        <taxon>Fungi</taxon>
        <taxon>Dikarya</taxon>
        <taxon>Ascomycota</taxon>
        <taxon>Pezizomycotina</taxon>
        <taxon>Lecanoromycetes</taxon>
        <taxon>OSLEUM clade</taxon>
        <taxon>Lecanoromycetidae</taxon>
        <taxon>Lecanorales</taxon>
        <taxon>Lecanorineae</taxon>
        <taxon>Stereocaulaceae</taxon>
        <taxon>Lepraria</taxon>
    </lineage>
</organism>
<evidence type="ECO:0000256" key="1">
    <source>
        <dbReference type="SAM" id="MobiDB-lite"/>
    </source>
</evidence>
<feature type="compositionally biased region" description="Basic residues" evidence="1">
    <location>
        <begin position="78"/>
        <end position="93"/>
    </location>
</feature>
<evidence type="ECO:0000313" key="2">
    <source>
        <dbReference type="EMBL" id="KAK3175162.1"/>
    </source>
</evidence>
<dbReference type="CDD" id="cd19757">
    <property type="entry name" value="Bbox1"/>
    <property type="match status" value="1"/>
</dbReference>
<dbReference type="Proteomes" id="UP001276659">
    <property type="component" value="Unassembled WGS sequence"/>
</dbReference>
<feature type="compositionally biased region" description="Basic and acidic residues" evidence="1">
    <location>
        <begin position="435"/>
        <end position="445"/>
    </location>
</feature>
<comment type="caution">
    <text evidence="2">The sequence shown here is derived from an EMBL/GenBank/DDBJ whole genome shotgun (WGS) entry which is preliminary data.</text>
</comment>
<feature type="compositionally biased region" description="Polar residues" evidence="1">
    <location>
        <begin position="141"/>
        <end position="156"/>
    </location>
</feature>
<feature type="compositionally biased region" description="Polar residues" evidence="1">
    <location>
        <begin position="166"/>
        <end position="178"/>
    </location>
</feature>
<proteinExistence type="predicted"/>
<dbReference type="EMBL" id="JASNWA010000006">
    <property type="protein sequence ID" value="KAK3175162.1"/>
    <property type="molecule type" value="Genomic_DNA"/>
</dbReference>
<reference evidence="2" key="1">
    <citation type="submission" date="2022-11" db="EMBL/GenBank/DDBJ databases">
        <title>Chromosomal genome sequence assembly and mating type (MAT) locus characterization of the leprose asexual lichenized fungus Lepraria neglecta (Nyl.) Erichsen.</title>
        <authorList>
            <person name="Allen J.L."/>
            <person name="Pfeffer B."/>
        </authorList>
    </citation>
    <scope>NUCLEOTIDE SEQUENCE</scope>
    <source>
        <strain evidence="2">Allen 5258</strain>
    </source>
</reference>
<feature type="region of interest" description="Disordered" evidence="1">
    <location>
        <begin position="220"/>
        <end position="281"/>
    </location>
</feature>
<feature type="compositionally biased region" description="Polar residues" evidence="1">
    <location>
        <begin position="408"/>
        <end position="429"/>
    </location>
</feature>